<dbReference type="RefSeq" id="WP_270679760.1">
    <property type="nucleotide sequence ID" value="NZ_JAQFWP010000047.1"/>
</dbReference>
<feature type="region of interest" description="Disordered" evidence="1">
    <location>
        <begin position="619"/>
        <end position="641"/>
    </location>
</feature>
<name>A0ABT4TR08_9ACTN</name>
<evidence type="ECO:0000313" key="5">
    <source>
        <dbReference type="Proteomes" id="UP001165685"/>
    </source>
</evidence>
<evidence type="ECO:0008006" key="6">
    <source>
        <dbReference type="Google" id="ProtNLM"/>
    </source>
</evidence>
<feature type="transmembrane region" description="Helical" evidence="2">
    <location>
        <begin position="225"/>
        <end position="245"/>
    </location>
</feature>
<reference evidence="4" key="1">
    <citation type="submission" date="2023-01" db="EMBL/GenBank/DDBJ databases">
        <title>Draft genome sequence of Nocardiopsis sp. LSu2-4 isolated from halophytes.</title>
        <authorList>
            <person name="Duangmal K."/>
            <person name="Chantavorakit T."/>
        </authorList>
    </citation>
    <scope>NUCLEOTIDE SEQUENCE</scope>
    <source>
        <strain evidence="4">LSu2-4</strain>
    </source>
</reference>
<feature type="signal peptide" evidence="3">
    <location>
        <begin position="1"/>
        <end position="33"/>
    </location>
</feature>
<feature type="chain" id="PRO_5047019574" description="TPM domain-containing protein" evidence="3">
    <location>
        <begin position="34"/>
        <end position="704"/>
    </location>
</feature>
<protein>
    <recommendedName>
        <fullName evidence="6">TPM domain-containing protein</fullName>
    </recommendedName>
</protein>
<proteinExistence type="predicted"/>
<feature type="compositionally biased region" description="Low complexity" evidence="1">
    <location>
        <begin position="307"/>
        <end position="317"/>
    </location>
</feature>
<keyword evidence="5" id="KW-1185">Reference proteome</keyword>
<sequence>MRDLPRRRSGPLRSLAACLLAAAAALAAPAAAAAEPADPPSPAAYLAGLLEEEPAGEAVVVSDLLAGAYDTDALAEQVRAEFSRTDTPFYAVVTPPVPGALDGDDLVAALRDRIGEEGLYVHLEAGRTTPSTAATPGVRLPMDDADTAMLGDTGLDYDSSPALIAEHYVDALLDPEIERKAEDVREDYGESGDPVEDGSDSDEESAFSEFLDEMRPDDTVGLGNLGFVSATAAGALLGAGGVAAFRRRGKGRPVLTAVAYLTGAVLVLGAGAGYAATNPEPPSETPPEASGTGSGDPAQAREEVPPEEALAAPPYVAETDRVDRVAAEMEDGSIPVDPLWPGERGDLAGLQERAARAPVPVYMASVLTDSHDESGGDTEVLAHALAHTVGEDGLYVVVDPRLSRPGFATRGVELPTSARSDLTEGVQEAAGDEAQTEASVAELLAPAVDAAQEAALAPEAEDSVPWAFRSLQMDEEAESEESRTAAFFAEGFFPGLLVVGPVLGALLYFAVVYLGRVGRFWVQVMAAAPGRRLRPMAHREVQRALKALEEAASDGPEVADATREADIALRVLRDGRADELDLAAAVVLARRAALRLDPATADTADRKVCMVNPLHGPSAGLGRSTLGRSTGQGDEKKPKGVKAALPMCQDCLDRSGSRLYPLRVRTGTGGARVPHLALDRIWVRREYGAQPIPDDPLEEEARAR</sequence>
<feature type="transmembrane region" description="Helical" evidence="2">
    <location>
        <begin position="492"/>
        <end position="515"/>
    </location>
</feature>
<evidence type="ECO:0000256" key="1">
    <source>
        <dbReference type="SAM" id="MobiDB-lite"/>
    </source>
</evidence>
<organism evidence="4 5">
    <name type="scientific">Nocardiopsis suaedae</name>
    <dbReference type="NCBI Taxonomy" id="3018444"/>
    <lineage>
        <taxon>Bacteria</taxon>
        <taxon>Bacillati</taxon>
        <taxon>Actinomycetota</taxon>
        <taxon>Actinomycetes</taxon>
        <taxon>Streptosporangiales</taxon>
        <taxon>Nocardiopsidaceae</taxon>
        <taxon>Nocardiopsis</taxon>
    </lineage>
</organism>
<keyword evidence="2" id="KW-0472">Membrane</keyword>
<dbReference type="EMBL" id="JAQFWP010000047">
    <property type="protein sequence ID" value="MDA2807131.1"/>
    <property type="molecule type" value="Genomic_DNA"/>
</dbReference>
<gene>
    <name evidence="4" type="ORF">O4U47_21680</name>
</gene>
<feature type="transmembrane region" description="Helical" evidence="2">
    <location>
        <begin position="257"/>
        <end position="276"/>
    </location>
</feature>
<evidence type="ECO:0000313" key="4">
    <source>
        <dbReference type="EMBL" id="MDA2807131.1"/>
    </source>
</evidence>
<keyword evidence="2" id="KW-1133">Transmembrane helix</keyword>
<keyword evidence="2" id="KW-0812">Transmembrane</keyword>
<comment type="caution">
    <text evidence="4">The sequence shown here is derived from an EMBL/GenBank/DDBJ whole genome shotgun (WGS) entry which is preliminary data.</text>
</comment>
<feature type="compositionally biased region" description="Acidic residues" evidence="1">
    <location>
        <begin position="189"/>
        <end position="206"/>
    </location>
</feature>
<keyword evidence="3" id="KW-0732">Signal</keyword>
<evidence type="ECO:0000256" key="3">
    <source>
        <dbReference type="SAM" id="SignalP"/>
    </source>
</evidence>
<dbReference type="Proteomes" id="UP001165685">
    <property type="component" value="Unassembled WGS sequence"/>
</dbReference>
<feature type="region of interest" description="Disordered" evidence="1">
    <location>
        <begin position="276"/>
        <end position="317"/>
    </location>
</feature>
<accession>A0ABT4TR08</accession>
<evidence type="ECO:0000256" key="2">
    <source>
        <dbReference type="SAM" id="Phobius"/>
    </source>
</evidence>
<feature type="region of interest" description="Disordered" evidence="1">
    <location>
        <begin position="184"/>
        <end position="207"/>
    </location>
</feature>